<dbReference type="InterPro" id="IPR016919">
    <property type="entry name" value="UCP029416_PTP"/>
</dbReference>
<dbReference type="SMART" id="SM00226">
    <property type="entry name" value="LMWPc"/>
    <property type="match status" value="1"/>
</dbReference>
<dbReference type="InterPro" id="IPR036196">
    <property type="entry name" value="Ptyr_pPase_sf"/>
</dbReference>
<dbReference type="AlphaFoldDB" id="A0A286ACU1"/>
<evidence type="ECO:0000313" key="3">
    <source>
        <dbReference type="Proteomes" id="UP000219281"/>
    </source>
</evidence>
<dbReference type="Proteomes" id="UP000219281">
    <property type="component" value="Unassembled WGS sequence"/>
</dbReference>
<name>A0A286ACU1_9SPHI</name>
<accession>A0A286ACU1</accession>
<sequence>MNILFVCSRNEWRSPTAETIYKNHEFIFAKSAGTSPSARIKINQKHIDWAELIFVMEKKHRQLLEQRFDHNLDRQKIIVLNIPDEYQYMDEELIEELQTKVAPYL</sequence>
<organism evidence="2 3">
    <name type="scientific">Pedobacter xixiisoli</name>
    <dbReference type="NCBI Taxonomy" id="1476464"/>
    <lineage>
        <taxon>Bacteria</taxon>
        <taxon>Pseudomonadati</taxon>
        <taxon>Bacteroidota</taxon>
        <taxon>Sphingobacteriia</taxon>
        <taxon>Sphingobacteriales</taxon>
        <taxon>Sphingobacteriaceae</taxon>
        <taxon>Pedobacter</taxon>
    </lineage>
</organism>
<evidence type="ECO:0000259" key="1">
    <source>
        <dbReference type="SMART" id="SM00226"/>
    </source>
</evidence>
<feature type="domain" description="Phosphotyrosine protein phosphatase I" evidence="1">
    <location>
        <begin position="1"/>
        <end position="100"/>
    </location>
</feature>
<evidence type="ECO:0000313" key="2">
    <source>
        <dbReference type="EMBL" id="SOD19726.1"/>
    </source>
</evidence>
<gene>
    <name evidence="2" type="ORF">SAMN06297358_3431</name>
</gene>
<dbReference type="EMBL" id="OCMT01000004">
    <property type="protein sequence ID" value="SOD19726.1"/>
    <property type="molecule type" value="Genomic_DNA"/>
</dbReference>
<proteinExistence type="predicted"/>
<reference evidence="3" key="1">
    <citation type="submission" date="2017-09" db="EMBL/GenBank/DDBJ databases">
        <authorList>
            <person name="Varghese N."/>
            <person name="Submissions S."/>
        </authorList>
    </citation>
    <scope>NUCLEOTIDE SEQUENCE [LARGE SCALE GENOMIC DNA]</scope>
    <source>
        <strain evidence="3">CGMCC 1.12803</strain>
    </source>
</reference>
<dbReference type="RefSeq" id="WP_097133245.1">
    <property type="nucleotide sequence ID" value="NZ_OCMT01000004.1"/>
</dbReference>
<dbReference type="SUPFAM" id="SSF52788">
    <property type="entry name" value="Phosphotyrosine protein phosphatases I"/>
    <property type="match status" value="1"/>
</dbReference>
<dbReference type="Gene3D" id="3.40.50.2300">
    <property type="match status" value="1"/>
</dbReference>
<dbReference type="OrthoDB" id="7210484at2"/>
<protein>
    <submittedName>
        <fullName evidence="2">Protein-tyrosine phosphatase</fullName>
    </submittedName>
</protein>
<keyword evidence="3" id="KW-1185">Reference proteome</keyword>
<dbReference type="PIRSF" id="PIRSF029416">
    <property type="entry name" value="UCP029416_PTP"/>
    <property type="match status" value="1"/>
</dbReference>
<dbReference type="InterPro" id="IPR023485">
    <property type="entry name" value="Ptyr_pPase"/>
</dbReference>